<dbReference type="Gene3D" id="3.40.47.10">
    <property type="match status" value="2"/>
</dbReference>
<evidence type="ECO:0000256" key="3">
    <source>
        <dbReference type="ARBA" id="ARBA00023315"/>
    </source>
</evidence>
<dbReference type="FunFam" id="3.40.47.10:FF:000029">
    <property type="entry name" value="3-oxoacyl-[acyl-carrier-protein] synthase 1"/>
    <property type="match status" value="1"/>
</dbReference>
<dbReference type="CDD" id="cd00834">
    <property type="entry name" value="KAS_I_II"/>
    <property type="match status" value="1"/>
</dbReference>
<dbReference type="Proteomes" id="UP000603708">
    <property type="component" value="Unassembled WGS sequence"/>
</dbReference>
<comment type="similarity">
    <text evidence="1 4">Belongs to the thiolase-like superfamily. Beta-ketoacyl-ACP synthases family.</text>
</comment>
<dbReference type="InterPro" id="IPR000794">
    <property type="entry name" value="Beta-ketoacyl_synthase"/>
</dbReference>
<dbReference type="GO" id="GO:0004315">
    <property type="term" value="F:3-oxoacyl-[acyl-carrier-protein] synthase activity"/>
    <property type="evidence" value="ECO:0007669"/>
    <property type="project" value="TreeGrafter"/>
</dbReference>
<accession>A0A919G3I0</accession>
<evidence type="ECO:0000256" key="4">
    <source>
        <dbReference type="RuleBase" id="RU003694"/>
    </source>
</evidence>
<dbReference type="Pfam" id="PF00109">
    <property type="entry name" value="ketoacyl-synt"/>
    <property type="match status" value="1"/>
</dbReference>
<comment type="caution">
    <text evidence="6">The sequence shown here is derived from an EMBL/GenBank/DDBJ whole genome shotgun (WGS) entry which is preliminary data.</text>
</comment>
<keyword evidence="7" id="KW-1185">Reference proteome</keyword>
<dbReference type="Pfam" id="PF02801">
    <property type="entry name" value="Ketoacyl-synt_C"/>
    <property type="match status" value="1"/>
</dbReference>
<protein>
    <submittedName>
        <fullName evidence="6">3-oxoacyl-[acyl-carrier-protein] synthase 2</fullName>
    </submittedName>
</protein>
<evidence type="ECO:0000256" key="2">
    <source>
        <dbReference type="ARBA" id="ARBA00022679"/>
    </source>
</evidence>
<dbReference type="InterPro" id="IPR014031">
    <property type="entry name" value="Ketoacyl_synth_C"/>
</dbReference>
<dbReference type="GO" id="GO:0006633">
    <property type="term" value="P:fatty acid biosynthetic process"/>
    <property type="evidence" value="ECO:0007669"/>
    <property type="project" value="TreeGrafter"/>
</dbReference>
<dbReference type="EMBL" id="BNCD01000005">
    <property type="protein sequence ID" value="GHH76848.1"/>
    <property type="molecule type" value="Genomic_DNA"/>
</dbReference>
<proteinExistence type="inferred from homology"/>
<dbReference type="SUPFAM" id="SSF53901">
    <property type="entry name" value="Thiolase-like"/>
    <property type="match status" value="2"/>
</dbReference>
<reference evidence="6" key="1">
    <citation type="journal article" date="2014" name="Int. J. Syst. Evol. Microbiol.">
        <title>Complete genome sequence of Corynebacterium casei LMG S-19264T (=DSM 44701T), isolated from a smear-ripened cheese.</title>
        <authorList>
            <consortium name="US DOE Joint Genome Institute (JGI-PGF)"/>
            <person name="Walter F."/>
            <person name="Albersmeier A."/>
            <person name="Kalinowski J."/>
            <person name="Ruckert C."/>
        </authorList>
    </citation>
    <scope>NUCLEOTIDE SEQUENCE</scope>
    <source>
        <strain evidence="6">JCM 5069</strain>
    </source>
</reference>
<evidence type="ECO:0000256" key="1">
    <source>
        <dbReference type="ARBA" id="ARBA00008467"/>
    </source>
</evidence>
<evidence type="ECO:0000259" key="5">
    <source>
        <dbReference type="PROSITE" id="PS52004"/>
    </source>
</evidence>
<dbReference type="InterPro" id="IPR016039">
    <property type="entry name" value="Thiolase-like"/>
</dbReference>
<evidence type="ECO:0000313" key="6">
    <source>
        <dbReference type="EMBL" id="GHH76848.1"/>
    </source>
</evidence>
<keyword evidence="2 4" id="KW-0808">Transferase</keyword>
<name>A0A919G3I0_9ACTN</name>
<feature type="domain" description="Ketosynthase family 3 (KS3)" evidence="5">
    <location>
        <begin position="4"/>
        <end position="399"/>
    </location>
</feature>
<keyword evidence="3" id="KW-0012">Acyltransferase</keyword>
<dbReference type="AlphaFoldDB" id="A0A919G3I0"/>
<dbReference type="InterPro" id="IPR020841">
    <property type="entry name" value="PKS_Beta-ketoAc_synthase_dom"/>
</dbReference>
<evidence type="ECO:0000313" key="7">
    <source>
        <dbReference type="Proteomes" id="UP000603708"/>
    </source>
</evidence>
<dbReference type="PANTHER" id="PTHR11712">
    <property type="entry name" value="POLYKETIDE SYNTHASE-RELATED"/>
    <property type="match status" value="1"/>
</dbReference>
<organism evidence="6 7">
    <name type="scientific">Streptomyces sulfonofaciens</name>
    <dbReference type="NCBI Taxonomy" id="68272"/>
    <lineage>
        <taxon>Bacteria</taxon>
        <taxon>Bacillati</taxon>
        <taxon>Actinomycetota</taxon>
        <taxon>Actinomycetes</taxon>
        <taxon>Kitasatosporales</taxon>
        <taxon>Streptomycetaceae</taxon>
        <taxon>Streptomyces</taxon>
    </lineage>
</organism>
<dbReference type="PROSITE" id="PS52004">
    <property type="entry name" value="KS3_2"/>
    <property type="match status" value="1"/>
</dbReference>
<dbReference type="SMART" id="SM00825">
    <property type="entry name" value="PKS_KS"/>
    <property type="match status" value="1"/>
</dbReference>
<dbReference type="PANTHER" id="PTHR11712:SF347">
    <property type="entry name" value="BETA KETOACYL-ACYL CARRIER PROTEIN SYNTHASE"/>
    <property type="match status" value="1"/>
</dbReference>
<reference evidence="6" key="2">
    <citation type="submission" date="2020-09" db="EMBL/GenBank/DDBJ databases">
        <authorList>
            <person name="Sun Q."/>
            <person name="Ohkuma M."/>
        </authorList>
    </citation>
    <scope>NUCLEOTIDE SEQUENCE</scope>
    <source>
        <strain evidence="6">JCM 5069</strain>
    </source>
</reference>
<dbReference type="RefSeq" id="WP_189930890.1">
    <property type="nucleotide sequence ID" value="NZ_BNCD01000005.1"/>
</dbReference>
<dbReference type="InterPro" id="IPR014030">
    <property type="entry name" value="Ketoacyl_synth_N"/>
</dbReference>
<gene>
    <name evidence="6" type="ORF">GCM10018793_23530</name>
</gene>
<sequence>MSEHRQVVVTGLGVRSAAGGTPDAVWRTLLAPRPTAAWRAFDEQGAVVDAACEVPGFDPAGYLTPKQTARADRSAQLAFCAATDAVRDAGGLAAAPARRAVVTGTARGGVSTLEDGLGRPNALFMPQMMHNAAAFWIASEHGVAGPGLTLSTACASGAHAVGEGMQMIRAGSADVVVAGGHDASLTLTTLLAFRRARALATGFDDPAAASRPFDAQRRGFVLAEGAAFVVLERAEAARARGARVYAALTGYGRTCDTHHLTAPHPDGAGARACMDMALADARVAARDIAHVNAHGTGTELNDLAEARAISALFGPGAVPVTASKAVTGHALGAAGALEAVIAVLCVAEGLAPPTANLARLDPRCTLDVITGEPRKLAAGPVVTNSFGFGGHNACLVLDTAGP</sequence>